<evidence type="ECO:0000256" key="1">
    <source>
        <dbReference type="ARBA" id="ARBA00001933"/>
    </source>
</evidence>
<proteinExistence type="predicted"/>
<comment type="cofactor">
    <cofactor evidence="1">
        <name>pyridoxal 5'-phosphate</name>
        <dbReference type="ChEBI" id="CHEBI:597326"/>
    </cofactor>
</comment>
<dbReference type="InterPro" id="IPR015421">
    <property type="entry name" value="PyrdxlP-dep_Trfase_major"/>
</dbReference>
<comment type="caution">
    <text evidence="4">The sequence shown here is derived from an EMBL/GenBank/DDBJ whole genome shotgun (WGS) entry which is preliminary data.</text>
</comment>
<dbReference type="InterPro" id="IPR015422">
    <property type="entry name" value="PyrdxlP-dep_Trfase_small"/>
</dbReference>
<dbReference type="PANTHER" id="PTHR13693:SF3">
    <property type="entry name" value="LD36009P"/>
    <property type="match status" value="1"/>
</dbReference>
<keyword evidence="2 4" id="KW-0808">Transferase</keyword>
<keyword evidence="4" id="KW-0032">Aminotransferase</keyword>
<dbReference type="AlphaFoldDB" id="A0A537ILM2"/>
<dbReference type="InterPro" id="IPR050087">
    <property type="entry name" value="AON_synthase_class-II"/>
</dbReference>
<name>A0A537ILM2_9BACT</name>
<dbReference type="Proteomes" id="UP000318834">
    <property type="component" value="Unassembled WGS sequence"/>
</dbReference>
<dbReference type="Gene3D" id="3.90.1150.10">
    <property type="entry name" value="Aspartate Aminotransferase, domain 1"/>
    <property type="match status" value="1"/>
</dbReference>
<dbReference type="InterPro" id="IPR015424">
    <property type="entry name" value="PyrdxlP-dep_Trfase"/>
</dbReference>
<dbReference type="CDD" id="cd06454">
    <property type="entry name" value="KBL_like"/>
    <property type="match status" value="1"/>
</dbReference>
<sequence>MNHSLRSGSWQACVPTRCARVHGTPMHHSLRSGAWQASGMYAREQISVTSRASPREASCRAPAKRLAGPMTSDHLADNPITRRVREFAERVRQVQDRDLYLYLEPVEAIGGPRVTIAGRSVLLGSSYSYLGLLGHPEIEAAARAAMQQYGTGTHGVRLLAGNTDLHDRLEARIASFVGAEAAVAYSSGYVANVAVISTIVGRGDVVVCDKLNHASIVDGCLLSGAKLVRIMHNNTAAVDRALAEVPGGAGTLVVADAVFSMDGDVVDLPALVDICRHRGAWLMIDESHSLGVLGDDGRGIESHFGLRGMVDIKMSSLSKSIPSVGGFIAGIPELAALLKHVSRAFVFSAALPPASAAASMAAIDLMEREPQRVARLRRNYRALRAGLQAGGLQVRDDPTPIVPVITGADDAALRMARRLFDRGVFVPPIVSPAVPPNTSRLRVTVTAAHSDADVKEIAEAVAATWHEVVPTPVHQQLT</sequence>
<evidence type="ECO:0000256" key="2">
    <source>
        <dbReference type="ARBA" id="ARBA00022679"/>
    </source>
</evidence>
<dbReference type="SUPFAM" id="SSF53383">
    <property type="entry name" value="PLP-dependent transferases"/>
    <property type="match status" value="1"/>
</dbReference>
<dbReference type="GO" id="GO:0008483">
    <property type="term" value="F:transaminase activity"/>
    <property type="evidence" value="ECO:0007669"/>
    <property type="project" value="UniProtKB-KW"/>
</dbReference>
<organism evidence="4 5">
    <name type="scientific">Candidatus Segetimicrobium genomatis</name>
    <dbReference type="NCBI Taxonomy" id="2569760"/>
    <lineage>
        <taxon>Bacteria</taxon>
        <taxon>Bacillati</taxon>
        <taxon>Candidatus Sysuimicrobiota</taxon>
        <taxon>Candidatus Sysuimicrobiia</taxon>
        <taxon>Candidatus Sysuimicrobiales</taxon>
        <taxon>Candidatus Segetimicrobiaceae</taxon>
        <taxon>Candidatus Segetimicrobium</taxon>
    </lineage>
</organism>
<feature type="domain" description="Aminotransferase class I/classII large" evidence="3">
    <location>
        <begin position="125"/>
        <end position="461"/>
    </location>
</feature>
<protein>
    <submittedName>
        <fullName evidence="4">Aminotransferase class I/II-fold pyridoxal phosphate-dependent enzyme</fullName>
    </submittedName>
</protein>
<evidence type="ECO:0000313" key="4">
    <source>
        <dbReference type="EMBL" id="TMI72209.1"/>
    </source>
</evidence>
<accession>A0A537ILM2</accession>
<dbReference type="Pfam" id="PF00155">
    <property type="entry name" value="Aminotran_1_2"/>
    <property type="match status" value="1"/>
</dbReference>
<evidence type="ECO:0000313" key="5">
    <source>
        <dbReference type="Proteomes" id="UP000318834"/>
    </source>
</evidence>
<reference evidence="4 5" key="1">
    <citation type="journal article" date="2019" name="Nat. Microbiol.">
        <title>Mediterranean grassland soil C-N compound turnover is dependent on rainfall and depth, and is mediated by genomically divergent microorganisms.</title>
        <authorList>
            <person name="Diamond S."/>
            <person name="Andeer P.F."/>
            <person name="Li Z."/>
            <person name="Crits-Christoph A."/>
            <person name="Burstein D."/>
            <person name="Anantharaman K."/>
            <person name="Lane K.R."/>
            <person name="Thomas B.C."/>
            <person name="Pan C."/>
            <person name="Northen T.R."/>
            <person name="Banfield J.F."/>
        </authorList>
    </citation>
    <scope>NUCLEOTIDE SEQUENCE [LARGE SCALE GENOMIC DNA]</scope>
    <source>
        <strain evidence="4">NP_8</strain>
    </source>
</reference>
<dbReference type="Gene3D" id="3.40.640.10">
    <property type="entry name" value="Type I PLP-dependent aspartate aminotransferase-like (Major domain)"/>
    <property type="match status" value="1"/>
</dbReference>
<dbReference type="GO" id="GO:0030170">
    <property type="term" value="F:pyridoxal phosphate binding"/>
    <property type="evidence" value="ECO:0007669"/>
    <property type="project" value="InterPro"/>
</dbReference>
<dbReference type="PANTHER" id="PTHR13693">
    <property type="entry name" value="CLASS II AMINOTRANSFERASE/8-AMINO-7-OXONONANOATE SYNTHASE"/>
    <property type="match status" value="1"/>
</dbReference>
<evidence type="ECO:0000259" key="3">
    <source>
        <dbReference type="Pfam" id="PF00155"/>
    </source>
</evidence>
<dbReference type="InterPro" id="IPR004839">
    <property type="entry name" value="Aminotransferase_I/II_large"/>
</dbReference>
<dbReference type="EMBL" id="VBAP01000092">
    <property type="protein sequence ID" value="TMI72209.1"/>
    <property type="molecule type" value="Genomic_DNA"/>
</dbReference>
<gene>
    <name evidence="4" type="ORF">E6H05_11500</name>
</gene>